<name>A0A2Z7C0A8_9LAMI</name>
<dbReference type="EMBL" id="KV000462">
    <property type="protein sequence ID" value="KZV40283.1"/>
    <property type="molecule type" value="Genomic_DNA"/>
</dbReference>
<dbReference type="Proteomes" id="UP000250235">
    <property type="component" value="Unassembled WGS sequence"/>
</dbReference>
<proteinExistence type="predicted"/>
<feature type="compositionally biased region" description="Acidic residues" evidence="2">
    <location>
        <begin position="434"/>
        <end position="447"/>
    </location>
</feature>
<keyword evidence="1" id="KW-0175">Coiled coil</keyword>
<feature type="compositionally biased region" description="Polar residues" evidence="2">
    <location>
        <begin position="1"/>
        <end position="13"/>
    </location>
</feature>
<feature type="region of interest" description="Disordered" evidence="2">
    <location>
        <begin position="153"/>
        <end position="241"/>
    </location>
</feature>
<organism evidence="3 4">
    <name type="scientific">Dorcoceras hygrometricum</name>
    <dbReference type="NCBI Taxonomy" id="472368"/>
    <lineage>
        <taxon>Eukaryota</taxon>
        <taxon>Viridiplantae</taxon>
        <taxon>Streptophyta</taxon>
        <taxon>Embryophyta</taxon>
        <taxon>Tracheophyta</taxon>
        <taxon>Spermatophyta</taxon>
        <taxon>Magnoliopsida</taxon>
        <taxon>eudicotyledons</taxon>
        <taxon>Gunneridae</taxon>
        <taxon>Pentapetalae</taxon>
        <taxon>asterids</taxon>
        <taxon>lamiids</taxon>
        <taxon>Lamiales</taxon>
        <taxon>Gesneriaceae</taxon>
        <taxon>Didymocarpoideae</taxon>
        <taxon>Trichosporeae</taxon>
        <taxon>Loxocarpinae</taxon>
        <taxon>Dorcoceras</taxon>
    </lineage>
</organism>
<evidence type="ECO:0000256" key="2">
    <source>
        <dbReference type="SAM" id="MobiDB-lite"/>
    </source>
</evidence>
<reference evidence="3 4" key="1">
    <citation type="journal article" date="2015" name="Proc. Natl. Acad. Sci. U.S.A.">
        <title>The resurrection genome of Boea hygrometrica: A blueprint for survival of dehydration.</title>
        <authorList>
            <person name="Xiao L."/>
            <person name="Yang G."/>
            <person name="Zhang L."/>
            <person name="Yang X."/>
            <person name="Zhao S."/>
            <person name="Ji Z."/>
            <person name="Zhou Q."/>
            <person name="Hu M."/>
            <person name="Wang Y."/>
            <person name="Chen M."/>
            <person name="Xu Y."/>
            <person name="Jin H."/>
            <person name="Xiao X."/>
            <person name="Hu G."/>
            <person name="Bao F."/>
            <person name="Hu Y."/>
            <person name="Wan P."/>
            <person name="Li L."/>
            <person name="Deng X."/>
            <person name="Kuang T."/>
            <person name="Xiang C."/>
            <person name="Zhu J.K."/>
            <person name="Oliver M.J."/>
            <person name="He Y."/>
        </authorList>
    </citation>
    <scope>NUCLEOTIDE SEQUENCE [LARGE SCALE GENOMIC DNA]</scope>
    <source>
        <strain evidence="4">cv. XS01</strain>
    </source>
</reference>
<gene>
    <name evidence="3" type="ORF">F511_33569</name>
</gene>
<feature type="compositionally biased region" description="Basic and acidic residues" evidence="2">
    <location>
        <begin position="169"/>
        <end position="180"/>
    </location>
</feature>
<feature type="region of interest" description="Disordered" evidence="2">
    <location>
        <begin position="434"/>
        <end position="454"/>
    </location>
</feature>
<evidence type="ECO:0000313" key="4">
    <source>
        <dbReference type="Proteomes" id="UP000250235"/>
    </source>
</evidence>
<feature type="coiled-coil region" evidence="1">
    <location>
        <begin position="286"/>
        <end position="364"/>
    </location>
</feature>
<evidence type="ECO:0000313" key="3">
    <source>
        <dbReference type="EMBL" id="KZV40283.1"/>
    </source>
</evidence>
<evidence type="ECO:0000256" key="1">
    <source>
        <dbReference type="SAM" id="Coils"/>
    </source>
</evidence>
<dbReference type="AlphaFoldDB" id="A0A2Z7C0A8"/>
<keyword evidence="4" id="KW-1185">Reference proteome</keyword>
<protein>
    <submittedName>
        <fullName evidence="3">RNA-binding protein Nova-2-like</fullName>
    </submittedName>
</protein>
<accession>A0A2Z7C0A8</accession>
<sequence length="621" mass="69658">MSSPSDSIVNSMTALVDRVPPSPETKEPWLPDQDELSSVPWYEEKSSTLKLSDISIIKEKGGMMVKFERRSPWRCDMSWRDNVYTLAPRTPDRSSNLTSFLEAMRGKSYNAPELIKEDLLCFFGFSRKGVDLVGDLAKRMGKAAMLEAWDEAVGASSGTAVPPTKVAKKREASTHAEKEAHRQKKKKGSSTSEARGASSGRTSGLDAPIPMTDECPDPTPIFNIPEVSSPERGSMKESGPRRVPPLNYFEDSLIVAWGGEVIKRLTRAQREANDHRHLFVEAMGNHAELVAQLEELKSIRAQEKKAAQEALRAQLLTERAARTFEEEAMWAELEVALKEKTAVEAELEEAKSRAEEEIGRLRIEAANAWDVGKEEFLKSSEFDNLCTKKFVSFFRAGFERCVAQLRANGYSEEEHPISFLSIRKGLEELPDDIPEAEEEEEEGEVSGDESTPPSPPKRIVITFCCIVNFGNLMKICCSFFLPSCSLNINCLSKLGGFFMGKPRTGGCMSMWAYSLADLLPERVESSSFGWGCHPRRCQCIIGLKCRAGRAYVCVEELREEWPVRNWAYVLSWSGLCAHVEELRKEWLVRNWALALRWGCHPRRCQCGTGLRCRAGRAYALT</sequence>
<feature type="region of interest" description="Disordered" evidence="2">
    <location>
        <begin position="1"/>
        <end position="33"/>
    </location>
</feature>